<dbReference type="GO" id="GO:0004029">
    <property type="term" value="F:aldehyde dehydrogenase (NAD+) activity"/>
    <property type="evidence" value="ECO:0007669"/>
    <property type="project" value="TreeGrafter"/>
</dbReference>
<comment type="caution">
    <text evidence="6">The sequence shown here is derived from an EMBL/GenBank/DDBJ whole genome shotgun (WGS) entry which is preliminary data.</text>
</comment>
<dbReference type="FunFam" id="3.40.309.10:FF:000003">
    <property type="entry name" value="Aldehyde dehydrogenase"/>
    <property type="match status" value="1"/>
</dbReference>
<dbReference type="Proteomes" id="UP001219525">
    <property type="component" value="Unassembled WGS sequence"/>
</dbReference>
<evidence type="ECO:0000313" key="6">
    <source>
        <dbReference type="EMBL" id="KAJ7217157.1"/>
    </source>
</evidence>
<dbReference type="PANTHER" id="PTHR43570">
    <property type="entry name" value="ALDEHYDE DEHYDROGENASE"/>
    <property type="match status" value="1"/>
</dbReference>
<evidence type="ECO:0000259" key="5">
    <source>
        <dbReference type="Pfam" id="PF00171"/>
    </source>
</evidence>
<dbReference type="GO" id="GO:0005737">
    <property type="term" value="C:cytoplasm"/>
    <property type="evidence" value="ECO:0007669"/>
    <property type="project" value="TreeGrafter"/>
</dbReference>
<evidence type="ECO:0000256" key="4">
    <source>
        <dbReference type="PIRSR" id="PIRSR036492-1"/>
    </source>
</evidence>
<dbReference type="InterPro" id="IPR016161">
    <property type="entry name" value="Ald_DH/histidinol_DH"/>
</dbReference>
<dbReference type="PANTHER" id="PTHR43570:SF16">
    <property type="entry name" value="ALDEHYDE DEHYDROGENASE TYPE III, ISOFORM Q"/>
    <property type="match status" value="1"/>
</dbReference>
<dbReference type="Gene3D" id="3.40.605.10">
    <property type="entry name" value="Aldehyde Dehydrogenase, Chain A, domain 1"/>
    <property type="match status" value="1"/>
</dbReference>
<dbReference type="InterPro" id="IPR015590">
    <property type="entry name" value="Aldehyde_DH_dom"/>
</dbReference>
<dbReference type="InterPro" id="IPR016162">
    <property type="entry name" value="Ald_DH_N"/>
</dbReference>
<dbReference type="AlphaFoldDB" id="A0AAD6VM29"/>
<dbReference type="PIRSF" id="PIRSF036492">
    <property type="entry name" value="ALDH"/>
    <property type="match status" value="1"/>
</dbReference>
<evidence type="ECO:0000256" key="3">
    <source>
        <dbReference type="PIRNR" id="PIRNR036492"/>
    </source>
</evidence>
<name>A0AAD6VM29_9AGAR</name>
<protein>
    <recommendedName>
        <fullName evidence="3">Aldehyde dehydrogenase</fullName>
    </recommendedName>
</protein>
<dbReference type="InterPro" id="IPR016160">
    <property type="entry name" value="Ald_DH_CS_CYS"/>
</dbReference>
<evidence type="ECO:0000256" key="2">
    <source>
        <dbReference type="ARBA" id="ARBA00023002"/>
    </source>
</evidence>
<evidence type="ECO:0000313" key="7">
    <source>
        <dbReference type="Proteomes" id="UP001219525"/>
    </source>
</evidence>
<dbReference type="SUPFAM" id="SSF53720">
    <property type="entry name" value="ALDH-like"/>
    <property type="match status" value="1"/>
</dbReference>
<dbReference type="InterPro" id="IPR012394">
    <property type="entry name" value="Aldehyde_DH_NAD(P)"/>
</dbReference>
<gene>
    <name evidence="6" type="ORF">GGX14DRAFT_440549</name>
</gene>
<reference evidence="6" key="1">
    <citation type="submission" date="2023-03" db="EMBL/GenBank/DDBJ databases">
        <title>Massive genome expansion in bonnet fungi (Mycena s.s.) driven by repeated elements and novel gene families across ecological guilds.</title>
        <authorList>
            <consortium name="Lawrence Berkeley National Laboratory"/>
            <person name="Harder C.B."/>
            <person name="Miyauchi S."/>
            <person name="Viragh M."/>
            <person name="Kuo A."/>
            <person name="Thoen E."/>
            <person name="Andreopoulos B."/>
            <person name="Lu D."/>
            <person name="Skrede I."/>
            <person name="Drula E."/>
            <person name="Henrissat B."/>
            <person name="Morin E."/>
            <person name="Kohler A."/>
            <person name="Barry K."/>
            <person name="LaButti K."/>
            <person name="Morin E."/>
            <person name="Salamov A."/>
            <person name="Lipzen A."/>
            <person name="Mereny Z."/>
            <person name="Hegedus B."/>
            <person name="Baldrian P."/>
            <person name="Stursova M."/>
            <person name="Weitz H."/>
            <person name="Taylor A."/>
            <person name="Grigoriev I.V."/>
            <person name="Nagy L.G."/>
            <person name="Martin F."/>
            <person name="Kauserud H."/>
        </authorList>
    </citation>
    <scope>NUCLEOTIDE SEQUENCE</scope>
    <source>
        <strain evidence="6">9144</strain>
    </source>
</reference>
<feature type="active site" evidence="4">
    <location>
        <position position="214"/>
    </location>
</feature>
<comment type="similarity">
    <text evidence="1 3">Belongs to the aldehyde dehydrogenase family.</text>
</comment>
<dbReference type="GO" id="GO:0006081">
    <property type="term" value="P:aldehyde metabolic process"/>
    <property type="evidence" value="ECO:0007669"/>
    <property type="project" value="InterPro"/>
</dbReference>
<dbReference type="EMBL" id="JARJCW010000014">
    <property type="protein sequence ID" value="KAJ7217157.1"/>
    <property type="molecule type" value="Genomic_DNA"/>
</dbReference>
<dbReference type="PROSITE" id="PS00070">
    <property type="entry name" value="ALDEHYDE_DEHYDR_CYS"/>
    <property type="match status" value="1"/>
</dbReference>
<keyword evidence="2 3" id="KW-0560">Oxidoreductase</keyword>
<dbReference type="Gene3D" id="3.40.309.10">
    <property type="entry name" value="Aldehyde Dehydrogenase, Chain A, domain 2"/>
    <property type="match status" value="1"/>
</dbReference>
<sequence length="527" mass="57145">MATLAYTPIDDIEKIQAELRAGFNSGKTKSIAYRKYQLLQLAYLVQDNSKRFEDALVQDLDRPAVESQFLEIGASSAEFMHAYKNVESWAKPEKPKRSFNFMFMSPTTYKEPKGVVLIITPFNYPLWLVMTPMAGAIAAGNAVVLKPSESCPTVASLLAELFPKYIDPSLVRVVNGAIPETTKLLELPWDHSGARVGKIVAAAAAKTLTPASLEVPSSAICLIQTFHLGKSPAFIDPTSDLRFIAKRLLWGKFANAGQTCVAPDYAIVAKADQDKFVDVLKDVYAEFYPETTTSPPGPANITKMVHQQAWKRVNGLLQATQGTIVCGGEVNEAKKYIAPTIVKDVKAGDPLLSEEIFGPVLPILAVDDLDAGIAYVNAHDHPLALYAFTQNEAFKKKVFSSTQSGSASANETIIQPGVTGLPFGGIGASGYGYHTGKYGFLMFTHLRSSIDNPSWVDMILGARYPPYTDKKLKAVSRLAPKLPARPTGPPTASAASNRATRKWFFLALAVAVVGVLTKMKNRLGLGV</sequence>
<feature type="domain" description="Aldehyde dehydrogenase" evidence="5">
    <location>
        <begin position="9"/>
        <end position="447"/>
    </location>
</feature>
<dbReference type="Pfam" id="PF00171">
    <property type="entry name" value="Aldedh"/>
    <property type="match status" value="1"/>
</dbReference>
<dbReference type="InterPro" id="IPR016163">
    <property type="entry name" value="Ald_DH_C"/>
</dbReference>
<feature type="active site" evidence="4">
    <location>
        <position position="260"/>
    </location>
</feature>
<organism evidence="6 7">
    <name type="scientific">Mycena pura</name>
    <dbReference type="NCBI Taxonomy" id="153505"/>
    <lineage>
        <taxon>Eukaryota</taxon>
        <taxon>Fungi</taxon>
        <taxon>Dikarya</taxon>
        <taxon>Basidiomycota</taxon>
        <taxon>Agaricomycotina</taxon>
        <taxon>Agaricomycetes</taxon>
        <taxon>Agaricomycetidae</taxon>
        <taxon>Agaricales</taxon>
        <taxon>Marasmiineae</taxon>
        <taxon>Mycenaceae</taxon>
        <taxon>Mycena</taxon>
    </lineage>
</organism>
<evidence type="ECO:0000256" key="1">
    <source>
        <dbReference type="ARBA" id="ARBA00009986"/>
    </source>
</evidence>
<proteinExistence type="inferred from homology"/>
<accession>A0AAD6VM29</accession>
<keyword evidence="7" id="KW-1185">Reference proteome</keyword>